<reference evidence="1" key="2">
    <citation type="journal article" date="2015" name="Data Brief">
        <title>Shoot transcriptome of the giant reed, Arundo donax.</title>
        <authorList>
            <person name="Barrero R.A."/>
            <person name="Guerrero F.D."/>
            <person name="Moolhuijzen P."/>
            <person name="Goolsby J.A."/>
            <person name="Tidwell J."/>
            <person name="Bellgard S.E."/>
            <person name="Bellgard M.I."/>
        </authorList>
    </citation>
    <scope>NUCLEOTIDE SEQUENCE</scope>
    <source>
        <tissue evidence="1">Shoot tissue taken approximately 20 cm above the soil surface</tissue>
    </source>
</reference>
<proteinExistence type="predicted"/>
<dbReference type="EMBL" id="GBRH01216864">
    <property type="protein sequence ID" value="JAD81031.1"/>
    <property type="molecule type" value="Transcribed_RNA"/>
</dbReference>
<sequence>MYPLNDPNSFATCNAPICSVLCTHQSVQNFKQVLFSSSVS</sequence>
<dbReference type="AlphaFoldDB" id="A0A0A9CZL7"/>
<reference evidence="1" key="1">
    <citation type="submission" date="2014-09" db="EMBL/GenBank/DDBJ databases">
        <authorList>
            <person name="Magalhaes I.L.F."/>
            <person name="Oliveira U."/>
            <person name="Santos F.R."/>
            <person name="Vidigal T.H.D.A."/>
            <person name="Brescovit A.D."/>
            <person name="Santos A.J."/>
        </authorList>
    </citation>
    <scope>NUCLEOTIDE SEQUENCE</scope>
    <source>
        <tissue evidence="1">Shoot tissue taken approximately 20 cm above the soil surface</tissue>
    </source>
</reference>
<evidence type="ECO:0000313" key="1">
    <source>
        <dbReference type="EMBL" id="JAD81031.1"/>
    </source>
</evidence>
<accession>A0A0A9CZL7</accession>
<protein>
    <submittedName>
        <fullName evidence="1">Uncharacterized protein</fullName>
    </submittedName>
</protein>
<organism evidence="1">
    <name type="scientific">Arundo donax</name>
    <name type="common">Giant reed</name>
    <name type="synonym">Donax arundinaceus</name>
    <dbReference type="NCBI Taxonomy" id="35708"/>
    <lineage>
        <taxon>Eukaryota</taxon>
        <taxon>Viridiplantae</taxon>
        <taxon>Streptophyta</taxon>
        <taxon>Embryophyta</taxon>
        <taxon>Tracheophyta</taxon>
        <taxon>Spermatophyta</taxon>
        <taxon>Magnoliopsida</taxon>
        <taxon>Liliopsida</taxon>
        <taxon>Poales</taxon>
        <taxon>Poaceae</taxon>
        <taxon>PACMAD clade</taxon>
        <taxon>Arundinoideae</taxon>
        <taxon>Arundineae</taxon>
        <taxon>Arundo</taxon>
    </lineage>
</organism>
<name>A0A0A9CZL7_ARUDO</name>